<dbReference type="eggNOG" id="COG3707">
    <property type="taxonomic scope" value="Bacteria"/>
</dbReference>
<dbReference type="PROSITE" id="PS50921">
    <property type="entry name" value="ANTAR"/>
    <property type="match status" value="1"/>
</dbReference>
<dbReference type="STRING" id="1238182.C882_0739"/>
<dbReference type="PROSITE" id="PS50110">
    <property type="entry name" value="RESPONSE_REGULATORY"/>
    <property type="match status" value="1"/>
</dbReference>
<feature type="domain" description="Response regulatory" evidence="2">
    <location>
        <begin position="11"/>
        <end position="125"/>
    </location>
</feature>
<dbReference type="Pfam" id="PF00072">
    <property type="entry name" value="Response_reg"/>
    <property type="match status" value="1"/>
</dbReference>
<dbReference type="GO" id="GO:0003723">
    <property type="term" value="F:RNA binding"/>
    <property type="evidence" value="ECO:0007669"/>
    <property type="project" value="InterPro"/>
</dbReference>
<keyword evidence="5" id="KW-1185">Reference proteome</keyword>
<dbReference type="InterPro" id="IPR036388">
    <property type="entry name" value="WH-like_DNA-bd_sf"/>
</dbReference>
<dbReference type="InterPro" id="IPR005561">
    <property type="entry name" value="ANTAR"/>
</dbReference>
<dbReference type="PANTHER" id="PTHR43367:SF1">
    <property type="entry name" value="TWO-COMPONENT RESPONSE REGULATOR-LIKE APRR6-RELATED"/>
    <property type="match status" value="1"/>
</dbReference>
<evidence type="ECO:0000259" key="2">
    <source>
        <dbReference type="PROSITE" id="PS50110"/>
    </source>
</evidence>
<dbReference type="EMBL" id="ANHY01000014">
    <property type="protein sequence ID" value="EKV28975.1"/>
    <property type="molecule type" value="Genomic_DNA"/>
</dbReference>
<evidence type="ECO:0000259" key="3">
    <source>
        <dbReference type="PROSITE" id="PS50921"/>
    </source>
</evidence>
<dbReference type="PIRSF" id="PIRSF036382">
    <property type="entry name" value="RR_antiterm"/>
    <property type="match status" value="1"/>
</dbReference>
<protein>
    <submittedName>
        <fullName evidence="4">Response regulator NasT</fullName>
    </submittedName>
</protein>
<dbReference type="Gene3D" id="1.10.10.10">
    <property type="entry name" value="Winged helix-like DNA-binding domain superfamily/Winged helix DNA-binding domain"/>
    <property type="match status" value="1"/>
</dbReference>
<dbReference type="SUPFAM" id="SSF52172">
    <property type="entry name" value="CheY-like"/>
    <property type="match status" value="1"/>
</dbReference>
<dbReference type="Pfam" id="PF03861">
    <property type="entry name" value="ANTAR"/>
    <property type="match status" value="1"/>
</dbReference>
<evidence type="ECO:0000256" key="1">
    <source>
        <dbReference type="PROSITE-ProRule" id="PRU00169"/>
    </source>
</evidence>
<dbReference type="RefSeq" id="WP_009541396.1">
    <property type="nucleotide sequence ID" value="NZ_ANHY01000014.1"/>
</dbReference>
<dbReference type="InterPro" id="IPR001789">
    <property type="entry name" value="Sig_transdc_resp-reg_receiver"/>
</dbReference>
<feature type="modified residue" description="4-aspartylphosphate" evidence="1">
    <location>
        <position position="61"/>
    </location>
</feature>
<dbReference type="AlphaFoldDB" id="K9GSK0"/>
<proteinExistence type="predicted"/>
<dbReference type="OrthoDB" id="9795002at2"/>
<organism evidence="4 5">
    <name type="scientific">Caenispirillum salinarum AK4</name>
    <dbReference type="NCBI Taxonomy" id="1238182"/>
    <lineage>
        <taxon>Bacteria</taxon>
        <taxon>Pseudomonadati</taxon>
        <taxon>Pseudomonadota</taxon>
        <taxon>Alphaproteobacteria</taxon>
        <taxon>Rhodospirillales</taxon>
        <taxon>Novispirillaceae</taxon>
        <taxon>Caenispirillum</taxon>
    </lineage>
</organism>
<dbReference type="Gene3D" id="3.40.50.2300">
    <property type="match status" value="1"/>
</dbReference>
<sequence length="199" mass="22272">MTAATAEADLTILVIDGDPDRAAVVERGLVEAGWLRVSVIGPSVNLLQRVQALGPDVIIIDLENPDRDTLEQMFQVSRAVRRPIAMFVDQSDSAMIRGAVEAGVSAYVVDGLRQERIKPIVDMAISRFNTFDRLIRERDEAQARLADRKLIERAKGLLMKNRGLAEEEAYTLMRRTAMKQNRKLSDIAQSVITAFEMEF</sequence>
<reference evidence="4 5" key="1">
    <citation type="journal article" date="2013" name="Genome Announc.">
        <title>Draft Genome Sequence of an Alphaproteobacterium, Caenispirillum salinarum AK4(T), Isolated from a Solar Saltern.</title>
        <authorList>
            <person name="Khatri I."/>
            <person name="Singh A."/>
            <person name="Korpole S."/>
            <person name="Pinnaka A.K."/>
            <person name="Subramanian S."/>
        </authorList>
    </citation>
    <scope>NUCLEOTIDE SEQUENCE [LARGE SCALE GENOMIC DNA]</scope>
    <source>
        <strain evidence="4 5">AK4</strain>
    </source>
</reference>
<dbReference type="Proteomes" id="UP000009881">
    <property type="component" value="Unassembled WGS sequence"/>
</dbReference>
<accession>K9GSK0</accession>
<evidence type="ECO:0000313" key="4">
    <source>
        <dbReference type="EMBL" id="EKV28975.1"/>
    </source>
</evidence>
<dbReference type="InterPro" id="IPR008327">
    <property type="entry name" value="Sig_transdc_resp-reg_antiterm"/>
</dbReference>
<dbReference type="GO" id="GO:0000160">
    <property type="term" value="P:phosphorelay signal transduction system"/>
    <property type="evidence" value="ECO:0007669"/>
    <property type="project" value="InterPro"/>
</dbReference>
<dbReference type="PANTHER" id="PTHR43367">
    <property type="match status" value="1"/>
</dbReference>
<comment type="caution">
    <text evidence="4">The sequence shown here is derived from an EMBL/GenBank/DDBJ whole genome shotgun (WGS) entry which is preliminary data.</text>
</comment>
<dbReference type="PATRIC" id="fig|1238182.3.peg.2953"/>
<evidence type="ECO:0000313" key="5">
    <source>
        <dbReference type="Proteomes" id="UP000009881"/>
    </source>
</evidence>
<feature type="domain" description="ANTAR" evidence="3">
    <location>
        <begin position="131"/>
        <end position="192"/>
    </location>
</feature>
<dbReference type="SMART" id="SM01012">
    <property type="entry name" value="ANTAR"/>
    <property type="match status" value="1"/>
</dbReference>
<name>K9GSK0_9PROT</name>
<dbReference type="InterPro" id="IPR011006">
    <property type="entry name" value="CheY-like_superfamily"/>
</dbReference>
<gene>
    <name evidence="4" type="ORF">C882_0739</name>
</gene>
<keyword evidence="1" id="KW-0597">Phosphoprotein</keyword>